<evidence type="ECO:0000259" key="4">
    <source>
        <dbReference type="Pfam" id="PF25021"/>
    </source>
</evidence>
<dbReference type="Gene3D" id="2.120.10.30">
    <property type="entry name" value="TolB, C-terminal domain"/>
    <property type="match status" value="2"/>
</dbReference>
<dbReference type="InterPro" id="IPR056822">
    <property type="entry name" value="TEN_NHL"/>
</dbReference>
<evidence type="ECO:0000256" key="3">
    <source>
        <dbReference type="ARBA" id="ARBA00023157"/>
    </source>
</evidence>
<accession>A0A7S0S6T8</accession>
<proteinExistence type="predicted"/>
<name>A0A7S0S6T8_9CHLO</name>
<evidence type="ECO:0000313" key="5">
    <source>
        <dbReference type="EMBL" id="CAD8696035.1"/>
    </source>
</evidence>
<keyword evidence="1" id="KW-0245">EGF-like domain</keyword>
<keyword evidence="2" id="KW-0677">Repeat</keyword>
<reference evidence="5" key="1">
    <citation type="submission" date="2021-01" db="EMBL/GenBank/DDBJ databases">
        <authorList>
            <person name="Corre E."/>
            <person name="Pelletier E."/>
            <person name="Niang G."/>
            <person name="Scheremetjew M."/>
            <person name="Finn R."/>
            <person name="Kale V."/>
            <person name="Holt S."/>
            <person name="Cochrane G."/>
            <person name="Meng A."/>
            <person name="Brown T."/>
            <person name="Cohen L."/>
        </authorList>
    </citation>
    <scope>NUCLEOTIDE SEQUENCE</scope>
    <source>
        <strain evidence="5">SAG 11-49</strain>
    </source>
</reference>
<dbReference type="EMBL" id="HBFB01035934">
    <property type="protein sequence ID" value="CAD8696035.1"/>
    <property type="molecule type" value="Transcribed_RNA"/>
</dbReference>
<feature type="domain" description="Teneurin NHL" evidence="4">
    <location>
        <begin position="240"/>
        <end position="290"/>
    </location>
</feature>
<dbReference type="SUPFAM" id="SSF63829">
    <property type="entry name" value="Calcium-dependent phosphotriesterase"/>
    <property type="match status" value="1"/>
</dbReference>
<gene>
    <name evidence="5" type="ORF">CLEI1391_LOCUS20222</name>
</gene>
<protein>
    <recommendedName>
        <fullName evidence="4">Teneurin NHL domain-containing protein</fullName>
    </recommendedName>
</protein>
<dbReference type="InterPro" id="IPR011042">
    <property type="entry name" value="6-blade_b-propeller_TolB-like"/>
</dbReference>
<evidence type="ECO:0000256" key="2">
    <source>
        <dbReference type="ARBA" id="ARBA00022737"/>
    </source>
</evidence>
<keyword evidence="3" id="KW-1015">Disulfide bond</keyword>
<dbReference type="Pfam" id="PF25021">
    <property type="entry name" value="TEN_NHL"/>
    <property type="match status" value="1"/>
</dbReference>
<dbReference type="PANTHER" id="PTHR11219">
    <property type="entry name" value="TENEURIN AND N-ACETYLGLUCOSAMINE-1-PHOSPHODIESTER ALPHA-N-ACETYLGLUCOSAMINIDASE"/>
    <property type="match status" value="1"/>
</dbReference>
<evidence type="ECO:0000256" key="1">
    <source>
        <dbReference type="ARBA" id="ARBA00022536"/>
    </source>
</evidence>
<dbReference type="InterPro" id="IPR051216">
    <property type="entry name" value="Teneurin"/>
</dbReference>
<dbReference type="PANTHER" id="PTHR11219:SF69">
    <property type="entry name" value="TENEURIN-A"/>
    <property type="match status" value="1"/>
</dbReference>
<organism evidence="5">
    <name type="scientific">Chlamydomonas leiostraca</name>
    <dbReference type="NCBI Taxonomy" id="1034604"/>
    <lineage>
        <taxon>Eukaryota</taxon>
        <taxon>Viridiplantae</taxon>
        <taxon>Chlorophyta</taxon>
        <taxon>core chlorophytes</taxon>
        <taxon>Chlorophyceae</taxon>
        <taxon>CS clade</taxon>
        <taxon>Chlamydomonadales</taxon>
        <taxon>Chlamydomonadaceae</taxon>
        <taxon>Chlamydomonas</taxon>
    </lineage>
</organism>
<dbReference type="AlphaFoldDB" id="A0A7S0S6T8"/>
<dbReference type="SUPFAM" id="SSF63825">
    <property type="entry name" value="YWTD domain"/>
    <property type="match status" value="1"/>
</dbReference>
<sequence>MAMLIAEGGIYDVHVDNSGNMYYVVEYDRLVKRAPDGTESILGIHDATSTPNWCCEGGNVGSTARLGNMAVPSVDGPGDGTLYVTSGHTNTIFRISNGKMYRFAGTPTSSYQGGFSGDGGPALDAQLFFPTGLTYGGDGHIYFIDTRNCRVRKIWMSGPNQGNITTVMGTGCGAYYGEASGMGGPATAAEVPMPVYEGGHIYVDSSGVIYFTNTYNAGQVFKIDTAGIITHFAGKYDPNSNTGDGGPATAAEISQPAGITGDAAGNIYIAADQVIRKVDPNGIITTAFGKVADWFSGGVITDPESGVEVPTSNLAFDAAWGLHRTADGIFYLAGYRKGIYKITPVT</sequence>